<dbReference type="EMBL" id="JAHRHJ020000002">
    <property type="protein sequence ID" value="KAH9327199.1"/>
    <property type="molecule type" value="Genomic_DNA"/>
</dbReference>
<sequence length="1112" mass="124788">MEECDETVLKSLVDFFRQTVGDKLAEPDYEFKEHKNAERNHWTYIVEVILGIDKYAGDPVHVNVDRPEPEEDEVARSNRRQQELINEEEARKASQEKALNTTTPANKPRKKHKKKAKKAKKEVDIGRDEGDQDASGGGDEKDKDDPGFRIEDGMGVPMGIENQGNTCYMNAAFQFLLRPLGFDWFYKDKEEAAENGEDTLDVVKEFHQIWKLILTNKSQNGRRAIDPRVGNLLGGLQRAWASYANLQRGFDPNSAQDAEEFLTFIFQRALMERRCKTAFNVETAQLHVCGTCGTDMPPDIAPAQPILFLAYLSEITHRHTLEEFLAHMFCEGNRFERRRICNCGKDDMITRSVLWKTSDFLIIKLFRRNSVGHKFLYTLDNIPRILDLKRYFAPRMAPENARYKLYAMIAHVGDNWNYGHYITAVLDDTSKTWFLFSDETVAKLSDLQDPVGNKACELLYKKMADDEEVEEEEGQINVEESGSTEFCVDVGRENNSNELRETETVKQSEPVVEQRPRFQIVNVGLHEIIIPTEDVHEPQDANRVEILNQPAADENIWSPKKSETGEVRSESRNEPQDANRFEILNQTIADKIICSSEKSETDETQSHSTNENWGDRSEEDPRYETAISVLCELFLQKRWDKWKADPNTWVYDSNSETGAVRIGTRLEKEGSGQVSMEDSEHEPKENVGTAEDELVLHQIQQELSEGTSKDNENAARKEDKTMPSPSDSSDIPTILQELGYHENQFVNENSSGMENIKQGGGGEDINSECEQGRAEDTNSECTGQKGGEDHTNSEFEQGTEDTNCGCEQGGGEITDSVYEQEGGEDANSECEDPIKTESPKKNPPVETENKRLVTIDADQSEKLGYFSGNKESSDDAPRIEKQGFGETPCSEGVPSYDPERLSIVDQEISDLQMVQSSYALSMPNLSELLRQMEISSASGSAIEITAGNVVAWMLSSVAGYGRRPQQDSATATTSNTLFVGAGTVPSMSFQLPDLSELLRQMGISIIVNEHGKRPPQALLEAGSVADSAGSQLEMLVKLMNEHRAEVRTSLAEVRTSLAEVHTSMADMNDRTAQLTDSVRELIAQHKVLSDAVARLERDSLHRQGRNGEDSGA</sequence>
<dbReference type="InterPro" id="IPR028889">
    <property type="entry name" value="USP"/>
</dbReference>
<dbReference type="CDD" id="cd02257">
    <property type="entry name" value="Peptidase_C19"/>
    <property type="match status" value="1"/>
</dbReference>
<feature type="region of interest" description="Disordered" evidence="2">
    <location>
        <begin position="596"/>
        <end position="620"/>
    </location>
</feature>
<dbReference type="InterPro" id="IPR050164">
    <property type="entry name" value="Peptidase_C19"/>
</dbReference>
<feature type="compositionally biased region" description="Basic and acidic residues" evidence="2">
    <location>
        <begin position="138"/>
        <end position="152"/>
    </location>
</feature>
<feature type="non-terminal residue" evidence="4">
    <location>
        <position position="1"/>
    </location>
</feature>
<evidence type="ECO:0000313" key="4">
    <source>
        <dbReference type="EMBL" id="KAH9327199.1"/>
    </source>
</evidence>
<evidence type="ECO:0000313" key="5">
    <source>
        <dbReference type="Proteomes" id="UP000824469"/>
    </source>
</evidence>
<dbReference type="GO" id="GO:0004843">
    <property type="term" value="F:cysteine-type deubiquitinase activity"/>
    <property type="evidence" value="ECO:0007669"/>
    <property type="project" value="InterPro"/>
</dbReference>
<dbReference type="Proteomes" id="UP000824469">
    <property type="component" value="Unassembled WGS sequence"/>
</dbReference>
<dbReference type="PANTHER" id="PTHR24006">
    <property type="entry name" value="UBIQUITIN CARBOXYL-TERMINAL HYDROLASE"/>
    <property type="match status" value="1"/>
</dbReference>
<protein>
    <recommendedName>
        <fullName evidence="3">USP domain-containing protein</fullName>
    </recommendedName>
</protein>
<dbReference type="InterPro" id="IPR001394">
    <property type="entry name" value="Peptidase_C19_UCH"/>
</dbReference>
<dbReference type="InterPro" id="IPR018200">
    <property type="entry name" value="USP_CS"/>
</dbReference>
<dbReference type="PROSITE" id="PS00972">
    <property type="entry name" value="USP_1"/>
    <property type="match status" value="1"/>
</dbReference>
<comment type="caution">
    <text evidence="4">The sequence shown here is derived from an EMBL/GenBank/DDBJ whole genome shotgun (WGS) entry which is preliminary data.</text>
</comment>
<reference evidence="4 5" key="1">
    <citation type="journal article" date="2021" name="Nat. Plants">
        <title>The Taxus genome provides insights into paclitaxel biosynthesis.</title>
        <authorList>
            <person name="Xiong X."/>
            <person name="Gou J."/>
            <person name="Liao Q."/>
            <person name="Li Y."/>
            <person name="Zhou Q."/>
            <person name="Bi G."/>
            <person name="Li C."/>
            <person name="Du R."/>
            <person name="Wang X."/>
            <person name="Sun T."/>
            <person name="Guo L."/>
            <person name="Liang H."/>
            <person name="Lu P."/>
            <person name="Wu Y."/>
            <person name="Zhang Z."/>
            <person name="Ro D.K."/>
            <person name="Shang Y."/>
            <person name="Huang S."/>
            <person name="Yan J."/>
        </authorList>
    </citation>
    <scope>NUCLEOTIDE SEQUENCE [LARGE SCALE GENOMIC DNA]</scope>
    <source>
        <strain evidence="4">Ta-2019</strain>
    </source>
</reference>
<comment type="similarity">
    <text evidence="1">Belongs to the peptidase C19 family.</text>
</comment>
<feature type="domain" description="USP" evidence="3">
    <location>
        <begin position="158"/>
        <end position="463"/>
    </location>
</feature>
<dbReference type="GO" id="GO:0005829">
    <property type="term" value="C:cytosol"/>
    <property type="evidence" value="ECO:0007669"/>
    <property type="project" value="TreeGrafter"/>
</dbReference>
<dbReference type="Pfam" id="PF00443">
    <property type="entry name" value="UCH"/>
    <property type="match status" value="1"/>
</dbReference>
<dbReference type="GO" id="GO:0016579">
    <property type="term" value="P:protein deubiquitination"/>
    <property type="evidence" value="ECO:0007669"/>
    <property type="project" value="InterPro"/>
</dbReference>
<feature type="region of interest" description="Disordered" evidence="2">
    <location>
        <begin position="820"/>
        <end position="851"/>
    </location>
</feature>
<dbReference type="PROSITE" id="PS50235">
    <property type="entry name" value="USP_3"/>
    <property type="match status" value="1"/>
</dbReference>
<feature type="compositionally biased region" description="Acidic residues" evidence="2">
    <location>
        <begin position="821"/>
        <end position="831"/>
    </location>
</feature>
<feature type="region of interest" description="Disordered" evidence="2">
    <location>
        <begin position="667"/>
        <end position="688"/>
    </location>
</feature>
<dbReference type="PROSITE" id="PS00973">
    <property type="entry name" value="USP_2"/>
    <property type="match status" value="1"/>
</dbReference>
<dbReference type="SUPFAM" id="SSF54001">
    <property type="entry name" value="Cysteine proteinases"/>
    <property type="match status" value="1"/>
</dbReference>
<feature type="region of interest" description="Disordered" evidence="2">
    <location>
        <begin position="61"/>
        <end position="153"/>
    </location>
</feature>
<feature type="compositionally biased region" description="Basic and acidic residues" evidence="2">
    <location>
        <begin position="707"/>
        <end position="721"/>
    </location>
</feature>
<organism evidence="4 5">
    <name type="scientific">Taxus chinensis</name>
    <name type="common">Chinese yew</name>
    <name type="synonym">Taxus wallichiana var. chinensis</name>
    <dbReference type="NCBI Taxonomy" id="29808"/>
    <lineage>
        <taxon>Eukaryota</taxon>
        <taxon>Viridiplantae</taxon>
        <taxon>Streptophyta</taxon>
        <taxon>Embryophyta</taxon>
        <taxon>Tracheophyta</taxon>
        <taxon>Spermatophyta</taxon>
        <taxon>Pinopsida</taxon>
        <taxon>Pinidae</taxon>
        <taxon>Conifers II</taxon>
        <taxon>Cupressales</taxon>
        <taxon>Taxaceae</taxon>
        <taxon>Taxus</taxon>
    </lineage>
</organism>
<proteinExistence type="inferred from homology"/>
<gene>
    <name evidence="4" type="ORF">KI387_007377</name>
</gene>
<feature type="compositionally biased region" description="Basic residues" evidence="2">
    <location>
        <begin position="107"/>
        <end position="120"/>
    </location>
</feature>
<accession>A0AA38LKA5</accession>
<feature type="compositionally biased region" description="Basic and acidic residues" evidence="2">
    <location>
        <begin position="74"/>
        <end position="95"/>
    </location>
</feature>
<dbReference type="AlphaFoldDB" id="A0AA38LKA5"/>
<dbReference type="InterPro" id="IPR038765">
    <property type="entry name" value="Papain-like_cys_pep_sf"/>
</dbReference>
<feature type="region of interest" description="Disordered" evidence="2">
    <location>
        <begin position="702"/>
        <end position="732"/>
    </location>
</feature>
<feature type="compositionally biased region" description="Basic and acidic residues" evidence="2">
    <location>
        <begin position="560"/>
        <end position="577"/>
    </location>
</feature>
<feature type="region of interest" description="Disordered" evidence="2">
    <location>
        <begin position="751"/>
        <end position="805"/>
    </location>
</feature>
<feature type="region of interest" description="Disordered" evidence="2">
    <location>
        <begin position="548"/>
        <end position="577"/>
    </location>
</feature>
<keyword evidence="5" id="KW-1185">Reference proteome</keyword>
<dbReference type="GO" id="GO:0005634">
    <property type="term" value="C:nucleus"/>
    <property type="evidence" value="ECO:0007669"/>
    <property type="project" value="TreeGrafter"/>
</dbReference>
<evidence type="ECO:0000256" key="1">
    <source>
        <dbReference type="ARBA" id="ARBA00009085"/>
    </source>
</evidence>
<name>A0AA38LKA5_TAXCH</name>
<evidence type="ECO:0000256" key="2">
    <source>
        <dbReference type="SAM" id="MobiDB-lite"/>
    </source>
</evidence>
<dbReference type="Gene3D" id="3.90.70.10">
    <property type="entry name" value="Cysteine proteinases"/>
    <property type="match status" value="1"/>
</dbReference>
<evidence type="ECO:0000259" key="3">
    <source>
        <dbReference type="PROSITE" id="PS50235"/>
    </source>
</evidence>